<keyword evidence="6" id="KW-1185">Reference proteome</keyword>
<keyword evidence="1" id="KW-1133">Transmembrane helix</keyword>
<evidence type="ECO:0000313" key="6">
    <source>
        <dbReference type="Proteomes" id="UP001224812"/>
    </source>
</evidence>
<proteinExistence type="predicted"/>
<evidence type="ECO:0000313" key="3">
    <source>
        <dbReference type="EMBL" id="MDP8174541.1"/>
    </source>
</evidence>
<dbReference type="RefSeq" id="WP_090921532.1">
    <property type="nucleotide sequence ID" value="NZ_CP016180.1"/>
</dbReference>
<feature type="transmembrane region" description="Helical" evidence="1">
    <location>
        <begin position="44"/>
        <end position="65"/>
    </location>
</feature>
<feature type="transmembrane region" description="Helical" evidence="1">
    <location>
        <begin position="16"/>
        <end position="37"/>
    </location>
</feature>
<dbReference type="EMBL" id="JASAYT010000008">
    <property type="protein sequence ID" value="MDP8174541.1"/>
    <property type="molecule type" value="Genomic_DNA"/>
</dbReference>
<name>A0A1H7WZC8_9PAST</name>
<reference evidence="3" key="4">
    <citation type="journal article" date="2023" name="Front. Microbiol.">
        <title>Phylogeography and host specificity of Pasteurellaceae pathogenic to sea-farmed fish in the north-east Atlantic.</title>
        <authorList>
            <person name="Gulla S."/>
            <person name="Colquhoun D.J."/>
            <person name="Olsen A.B."/>
            <person name="Spilsberg B."/>
            <person name="Lagesen K."/>
            <person name="Aakesson C.P."/>
            <person name="Strom S."/>
            <person name="Manji F."/>
            <person name="Birkbeck T.H."/>
            <person name="Nilsen H.K."/>
        </authorList>
    </citation>
    <scope>NUCLEOTIDE SEQUENCE</scope>
    <source>
        <strain evidence="3">98B1</strain>
    </source>
</reference>
<gene>
    <name evidence="2" type="ORF">QJT92_06075</name>
    <name evidence="3" type="ORF">QJU97_03590</name>
    <name evidence="4" type="ORF">SAMN05444853_11046</name>
</gene>
<evidence type="ECO:0000313" key="4">
    <source>
        <dbReference type="EMBL" id="SEM26327.1"/>
    </source>
</evidence>
<feature type="transmembrane region" description="Helical" evidence="1">
    <location>
        <begin position="85"/>
        <end position="113"/>
    </location>
</feature>
<keyword evidence="1" id="KW-0812">Transmembrane</keyword>
<organism evidence="4 5">
    <name type="scientific">Phocoenobacter skyensis</name>
    <dbReference type="NCBI Taxonomy" id="97481"/>
    <lineage>
        <taxon>Bacteria</taxon>
        <taxon>Pseudomonadati</taxon>
        <taxon>Pseudomonadota</taxon>
        <taxon>Gammaproteobacteria</taxon>
        <taxon>Pasteurellales</taxon>
        <taxon>Pasteurellaceae</taxon>
        <taxon>Phocoenobacter</taxon>
    </lineage>
</organism>
<evidence type="ECO:0000313" key="5">
    <source>
        <dbReference type="Proteomes" id="UP000198883"/>
    </source>
</evidence>
<dbReference type="Proteomes" id="UP001224812">
    <property type="component" value="Unassembled WGS sequence"/>
</dbReference>
<sequence>MNNFVSKTFGGLSRAYYIRQFLFGLIFCVIFGGAAFSSGKTDQILATVIGCLVLNVLYPYSRFVYESVVNYIVGENAFFTEIKLFLIIKLITMAVCWIFSFAIAPIGLIYLYFYHSKQEKETKAEIE</sequence>
<protein>
    <submittedName>
        <fullName evidence="4">Uncharacterized protein</fullName>
    </submittedName>
</protein>
<reference evidence="2 6" key="3">
    <citation type="journal article" date="2023" name="Front. Microbiol.">
        <title>Phylogeography and host specificity of Pasteurellaceae pathogenic to sea-farmed fish in the north-east Atlantic.</title>
        <authorList>
            <person name="Gulla S."/>
            <person name="Colquhoun D.J."/>
            <person name="Olsen A.B."/>
            <person name="Spilsberg B."/>
            <person name="Lagesen K."/>
            <person name="Aakesson C.P."/>
            <person name="Strom S."/>
            <person name="Manji F."/>
            <person name="Birkbeck T.H."/>
            <person name="Nilsen H.K."/>
        </authorList>
    </citation>
    <scope>NUCLEOTIDE SEQUENCE [LARGE SCALE GENOMIC DNA]</scope>
    <source>
        <strain evidence="2 6">VIO11850</strain>
    </source>
</reference>
<dbReference type="Proteomes" id="UP000198883">
    <property type="component" value="Unassembled WGS sequence"/>
</dbReference>
<dbReference type="GeneID" id="83543858"/>
<accession>A0A1H7WZC8</accession>
<dbReference type="STRING" id="97481.SAMN05444853_11046"/>
<reference evidence="4" key="1">
    <citation type="submission" date="2016-10" db="EMBL/GenBank/DDBJ databases">
        <authorList>
            <person name="de Groot N.N."/>
        </authorList>
    </citation>
    <scope>NUCLEOTIDE SEQUENCE [LARGE SCALE GENOMIC DNA]</scope>
    <source>
        <strain evidence="4">DSM 24204</strain>
    </source>
</reference>
<reference evidence="5" key="2">
    <citation type="submission" date="2016-10" db="EMBL/GenBank/DDBJ databases">
        <authorList>
            <person name="Varghese N."/>
            <person name="Submissions S."/>
        </authorList>
    </citation>
    <scope>NUCLEOTIDE SEQUENCE [LARGE SCALE GENOMIC DNA]</scope>
    <source>
        <strain evidence="5">DSM 24204</strain>
    </source>
</reference>
<dbReference type="EMBL" id="FOBN01000010">
    <property type="protein sequence ID" value="SEM26327.1"/>
    <property type="molecule type" value="Genomic_DNA"/>
</dbReference>
<dbReference type="Proteomes" id="UP001231736">
    <property type="component" value="Unassembled WGS sequence"/>
</dbReference>
<evidence type="ECO:0000256" key="1">
    <source>
        <dbReference type="SAM" id="Phobius"/>
    </source>
</evidence>
<dbReference type="EMBL" id="JASAVS010000011">
    <property type="protein sequence ID" value="MDP8085492.1"/>
    <property type="molecule type" value="Genomic_DNA"/>
</dbReference>
<dbReference type="OrthoDB" id="8779206at2"/>
<dbReference type="AlphaFoldDB" id="A0A1H7WZC8"/>
<evidence type="ECO:0000313" key="2">
    <source>
        <dbReference type="EMBL" id="MDP8085492.1"/>
    </source>
</evidence>
<keyword evidence="1" id="KW-0472">Membrane</keyword>